<keyword evidence="1" id="KW-0812">Transmembrane</keyword>
<feature type="domain" description="DUF6534" evidence="2">
    <location>
        <begin position="15"/>
        <end position="101"/>
    </location>
</feature>
<keyword evidence="1" id="KW-1133">Transmembrane helix</keyword>
<protein>
    <recommendedName>
        <fullName evidence="2">DUF6534 domain-containing protein</fullName>
    </recommendedName>
</protein>
<accession>A0AAW0G3X8</accession>
<evidence type="ECO:0000313" key="3">
    <source>
        <dbReference type="EMBL" id="KAK7683770.1"/>
    </source>
</evidence>
<gene>
    <name evidence="3" type="ORF">QCA50_013146</name>
</gene>
<organism evidence="3 4">
    <name type="scientific">Cerrena zonata</name>
    <dbReference type="NCBI Taxonomy" id="2478898"/>
    <lineage>
        <taxon>Eukaryota</taxon>
        <taxon>Fungi</taxon>
        <taxon>Dikarya</taxon>
        <taxon>Basidiomycota</taxon>
        <taxon>Agaricomycotina</taxon>
        <taxon>Agaricomycetes</taxon>
        <taxon>Polyporales</taxon>
        <taxon>Cerrenaceae</taxon>
        <taxon>Cerrena</taxon>
    </lineage>
</organism>
<feature type="transmembrane region" description="Helical" evidence="1">
    <location>
        <begin position="43"/>
        <end position="71"/>
    </location>
</feature>
<evidence type="ECO:0000256" key="1">
    <source>
        <dbReference type="SAM" id="Phobius"/>
    </source>
</evidence>
<sequence>MTWPRNFFLIATSLAIASDTVMASNIVYHLYKTKPTIQRTRGIVSWLIVYYVNTGVILVSLSVSVLIAFTLSPHLEVWVSLINVFAKVLACSFFGVLNSRELLRTKMGSLLIIDTKPYESQASEKDSEGV</sequence>
<comment type="caution">
    <text evidence="3">The sequence shown here is derived from an EMBL/GenBank/DDBJ whole genome shotgun (WGS) entry which is preliminary data.</text>
</comment>
<dbReference type="Proteomes" id="UP001385951">
    <property type="component" value="Unassembled WGS sequence"/>
</dbReference>
<keyword evidence="4" id="KW-1185">Reference proteome</keyword>
<evidence type="ECO:0000313" key="4">
    <source>
        <dbReference type="Proteomes" id="UP001385951"/>
    </source>
</evidence>
<keyword evidence="1" id="KW-0472">Membrane</keyword>
<name>A0AAW0G3X8_9APHY</name>
<evidence type="ECO:0000259" key="2">
    <source>
        <dbReference type="Pfam" id="PF20152"/>
    </source>
</evidence>
<dbReference type="AlphaFoldDB" id="A0AAW0G3X8"/>
<proteinExistence type="predicted"/>
<dbReference type="Pfam" id="PF20152">
    <property type="entry name" value="DUF6534"/>
    <property type="match status" value="1"/>
</dbReference>
<dbReference type="InterPro" id="IPR045339">
    <property type="entry name" value="DUF6534"/>
</dbReference>
<feature type="transmembrane region" description="Helical" evidence="1">
    <location>
        <begin position="77"/>
        <end position="97"/>
    </location>
</feature>
<dbReference type="EMBL" id="JASBNA010000029">
    <property type="protein sequence ID" value="KAK7683770.1"/>
    <property type="molecule type" value="Genomic_DNA"/>
</dbReference>
<reference evidence="3 4" key="1">
    <citation type="submission" date="2022-09" db="EMBL/GenBank/DDBJ databases">
        <authorList>
            <person name="Palmer J.M."/>
        </authorList>
    </citation>
    <scope>NUCLEOTIDE SEQUENCE [LARGE SCALE GENOMIC DNA]</scope>
    <source>
        <strain evidence="3 4">DSM 7382</strain>
    </source>
</reference>
<feature type="transmembrane region" description="Helical" evidence="1">
    <location>
        <begin position="6"/>
        <end position="31"/>
    </location>
</feature>